<dbReference type="InterPro" id="IPR007111">
    <property type="entry name" value="NACHT_NTPase"/>
</dbReference>
<dbReference type="EMBL" id="CAMXCT020000417">
    <property type="protein sequence ID" value="CAL1131891.1"/>
    <property type="molecule type" value="Genomic_DNA"/>
</dbReference>
<evidence type="ECO:0000313" key="9">
    <source>
        <dbReference type="Proteomes" id="UP001152797"/>
    </source>
</evidence>
<comment type="caution">
    <text evidence="7">The sequence shown here is derived from an EMBL/GenBank/DDBJ whole genome shotgun (WGS) entry which is preliminary data.</text>
</comment>
<dbReference type="InterPro" id="IPR032675">
    <property type="entry name" value="LRR_dom_sf"/>
</dbReference>
<dbReference type="Gene3D" id="3.80.10.10">
    <property type="entry name" value="Ribonuclease Inhibitor"/>
    <property type="match status" value="3"/>
</dbReference>
<dbReference type="GO" id="GO:0005524">
    <property type="term" value="F:ATP binding"/>
    <property type="evidence" value="ECO:0007669"/>
    <property type="project" value="UniProtKB-KW"/>
</dbReference>
<dbReference type="Pfam" id="PF05729">
    <property type="entry name" value="NACHT"/>
    <property type="match status" value="1"/>
</dbReference>
<dbReference type="Gene3D" id="3.40.50.300">
    <property type="entry name" value="P-loop containing nucleotide triphosphate hydrolases"/>
    <property type="match status" value="1"/>
</dbReference>
<name>A0A9P1FJS1_9DINO</name>
<feature type="compositionally biased region" description="Low complexity" evidence="5">
    <location>
        <begin position="503"/>
        <end position="520"/>
    </location>
</feature>
<evidence type="ECO:0000256" key="2">
    <source>
        <dbReference type="ARBA" id="ARBA00022737"/>
    </source>
</evidence>
<gene>
    <name evidence="7" type="ORF">C1SCF055_LOCUS6565</name>
</gene>
<evidence type="ECO:0000313" key="7">
    <source>
        <dbReference type="EMBL" id="CAI3978516.1"/>
    </source>
</evidence>
<keyword evidence="9" id="KW-1185">Reference proteome</keyword>
<sequence>MQQCVNLQLETGHNHHEVGDTDAYREVIADFAKELWQGMPAWTVLDEEVQQGMIHRVNREDEHGQVTYDFQYTKIVKEAGKSVSKVFIVKDRRRDQLQTRQLLVKGDPAGGKTTFAKQLLTWIMRSDDKWLVPVMVRTIDLVRSHDQLDHDNLVMQYLAMMYKECHWELIDLARQHGRLLLILDGFDEAGFLERDLAKEISSKLNNQVFLLVTSREMSGLHNGKDFDRFRSVRVKELNEAQRRQVIQRRLKDGEVEAFCNQLTLNPALCAMTRNPLLLNVTLSVYETTAERELGASLNRGKVYGLALDGMLSNLERAKAVHASGYPGGPGCLVSGLREVLKSIAFLAHSQRSGRGVRDFRRELVHKAIRQVNLKGVIFELTQWNEVEDLIKKGRLPLLTWFSEDGEDTFRFAHLTFQEFLCAEYCLQQCQESEDFVLELRDLICSHEPREIVERGWWQQSIQMFCDLAVANQATAASGQCWSSVLGECLLQLGRFHPGADAMSPSRSSTASSPRSAASSSDEPMAPVTAGRALRHGSRRHASDPKTVNFLHLVNDTNILTVLSMIRSSDSVEHLKLGGGLTSSGISTIRTLHVKGLRGLYLNQNYIGPEGCKAIAAFMRKPEVSLEILELVNNVICQGVAKEEMLPVSRRNPPSGYYDSYHQDLSGLVDLLQVVREHPSLRILDLRGNFLPFVAGEALMRVAAKHPQLEQICGVDLHSVRRQDMVQFELQNDAYFFNADYQARPDAPFLSTGGAAFLVRLLLRYPQRELQVFKLANQALASDLQNVVQLYDELGQVLAGGKLKHLDLSGFWDSGADAGVALGKHLAKIPSLKSLRVGTNELSLEQIRKGSSDTILNLGRSRMRDCGAGILSQCLPANVTKIDLSGAGLGAHGYKILSQIPTLQQINGVDMSAFKATTEELDFSETPVVPSGSVAAIIARTVLTPKLQRLNLSKCNLTSKSHVHPLTPVVGGSSGIGCNGGCDCRTFEGTNAYKHCADCDLDFCSTCCMSQCPMIDLAESLERLPHLVSLKLSECSFQGGRMGPVRSHLDIDGYQVLGEALARHPNITELDLSKNFFQGQGFAYLLRGVVEMQVLHSITLGAEALRFQDFLTLETLEVGEEWLPVESQLLCMAIRRNSRLRQLHLSKAQADLRIDSVKALVESLEALHVQGTMLDVVTIGGLTFPLRQMAAGLMDSLDFASSTRHNRCALAPLLVFALDHSSGLRNLNFINNDFGAENEHVVDSVLRLAQRGLEVYNDLPLHGAAEGFDVQLRAVMPHGLCVFASTFLPRQRYLKHLNLQSCGLETGLKPAILLAVLQIQTVITLDISSQPLKKAGMEHLASFLRSDKKLQMLTAQNISTPSYYTAEMLDFAKAMEVNSTLATLDLRGNALHGGIVGRLRRTMEEKRSVLPLPFDSKICFLMCNRRMPYHLQLPEVAQVCEVSRMFIGGSYSPLFMIFQFCGQPRLLQLDDEQMDPGPSETDMLWRPWMRNLATDLEGFVQAQRFRHIGVFDSDEEDDDFPWDDLRAPARLDSSGDEVI</sequence>
<reference evidence="7" key="1">
    <citation type="submission" date="2022-10" db="EMBL/GenBank/DDBJ databases">
        <authorList>
            <person name="Chen Y."/>
            <person name="Dougan E. K."/>
            <person name="Chan C."/>
            <person name="Rhodes N."/>
            <person name="Thang M."/>
        </authorList>
    </citation>
    <scope>NUCLEOTIDE SEQUENCE</scope>
</reference>
<dbReference type="SUPFAM" id="SSF52540">
    <property type="entry name" value="P-loop containing nucleoside triphosphate hydrolases"/>
    <property type="match status" value="1"/>
</dbReference>
<organism evidence="7">
    <name type="scientific">Cladocopium goreaui</name>
    <dbReference type="NCBI Taxonomy" id="2562237"/>
    <lineage>
        <taxon>Eukaryota</taxon>
        <taxon>Sar</taxon>
        <taxon>Alveolata</taxon>
        <taxon>Dinophyceae</taxon>
        <taxon>Suessiales</taxon>
        <taxon>Symbiodiniaceae</taxon>
        <taxon>Cladocopium</taxon>
    </lineage>
</organism>
<dbReference type="PANTHER" id="PTHR24112">
    <property type="entry name" value="LEUCINE-RICH REPEAT, ISOFORM F-RELATED"/>
    <property type="match status" value="1"/>
</dbReference>
<feature type="region of interest" description="Disordered" evidence="5">
    <location>
        <begin position="1514"/>
        <end position="1538"/>
    </location>
</feature>
<dbReference type="OrthoDB" id="416221at2759"/>
<dbReference type="SMART" id="SM00368">
    <property type="entry name" value="LRR_RI"/>
    <property type="match status" value="7"/>
</dbReference>
<evidence type="ECO:0000256" key="4">
    <source>
        <dbReference type="ARBA" id="ARBA00022840"/>
    </source>
</evidence>
<evidence type="ECO:0000259" key="6">
    <source>
        <dbReference type="PROSITE" id="PS50837"/>
    </source>
</evidence>
<dbReference type="PANTHER" id="PTHR24112:SF9">
    <property type="entry name" value="PROTEIN PHOSPHATASE 1 REGULATORY SUBUNIT 37"/>
    <property type="match status" value="1"/>
</dbReference>
<keyword evidence="1" id="KW-0433">Leucine-rich repeat</keyword>
<evidence type="ECO:0000256" key="5">
    <source>
        <dbReference type="SAM" id="MobiDB-lite"/>
    </source>
</evidence>
<keyword evidence="2" id="KW-0677">Repeat</keyword>
<accession>A0A9P1FJS1</accession>
<dbReference type="EMBL" id="CAMXCT030000417">
    <property type="protein sequence ID" value="CAL4765828.1"/>
    <property type="molecule type" value="Genomic_DNA"/>
</dbReference>
<feature type="region of interest" description="Disordered" evidence="5">
    <location>
        <begin position="500"/>
        <end position="527"/>
    </location>
</feature>
<keyword evidence="3" id="KW-0547">Nucleotide-binding</keyword>
<evidence type="ECO:0000256" key="3">
    <source>
        <dbReference type="ARBA" id="ARBA00022741"/>
    </source>
</evidence>
<dbReference type="InterPro" id="IPR051279">
    <property type="entry name" value="PP1-Reg/Actin-Interact_Protein"/>
</dbReference>
<dbReference type="PROSITE" id="PS50837">
    <property type="entry name" value="NACHT"/>
    <property type="match status" value="1"/>
</dbReference>
<proteinExistence type="predicted"/>
<dbReference type="Proteomes" id="UP001152797">
    <property type="component" value="Unassembled WGS sequence"/>
</dbReference>
<dbReference type="SUPFAM" id="SSF52047">
    <property type="entry name" value="RNI-like"/>
    <property type="match status" value="2"/>
</dbReference>
<dbReference type="EMBL" id="CAMXCT010000417">
    <property type="protein sequence ID" value="CAI3978516.1"/>
    <property type="molecule type" value="Genomic_DNA"/>
</dbReference>
<dbReference type="InterPro" id="IPR027417">
    <property type="entry name" value="P-loop_NTPase"/>
</dbReference>
<evidence type="ECO:0000313" key="8">
    <source>
        <dbReference type="EMBL" id="CAL4765828.1"/>
    </source>
</evidence>
<keyword evidence="4" id="KW-0067">ATP-binding</keyword>
<evidence type="ECO:0000256" key="1">
    <source>
        <dbReference type="ARBA" id="ARBA00022614"/>
    </source>
</evidence>
<reference evidence="8 9" key="2">
    <citation type="submission" date="2024-05" db="EMBL/GenBank/DDBJ databases">
        <authorList>
            <person name="Chen Y."/>
            <person name="Shah S."/>
            <person name="Dougan E. K."/>
            <person name="Thang M."/>
            <person name="Chan C."/>
        </authorList>
    </citation>
    <scope>NUCLEOTIDE SEQUENCE [LARGE SCALE GENOMIC DNA]</scope>
</reference>
<protein>
    <recommendedName>
        <fullName evidence="6">NACHT domain-containing protein</fullName>
    </recommendedName>
</protein>
<feature type="domain" description="NACHT" evidence="6">
    <location>
        <begin position="100"/>
        <end position="215"/>
    </location>
</feature>